<dbReference type="PANTHER" id="PTHR30204">
    <property type="entry name" value="REDOX-CYCLING DRUG-SENSING TRANSCRIPTIONAL ACTIVATOR SOXR"/>
    <property type="match status" value="1"/>
</dbReference>
<dbReference type="InterPro" id="IPR009061">
    <property type="entry name" value="DNA-bd_dom_put_sf"/>
</dbReference>
<dbReference type="GO" id="GO:0003700">
    <property type="term" value="F:DNA-binding transcription factor activity"/>
    <property type="evidence" value="ECO:0007669"/>
    <property type="project" value="InterPro"/>
</dbReference>
<evidence type="ECO:0000256" key="1">
    <source>
        <dbReference type="ARBA" id="ARBA00023125"/>
    </source>
</evidence>
<dbReference type="SUPFAM" id="SSF46955">
    <property type="entry name" value="Putative DNA-binding domain"/>
    <property type="match status" value="1"/>
</dbReference>
<dbReference type="RefSeq" id="WP_168630766.1">
    <property type="nucleotide sequence ID" value="NZ_BONL01000026.1"/>
</dbReference>
<dbReference type="Proteomes" id="UP000581206">
    <property type="component" value="Unassembled WGS sequence"/>
</dbReference>
<evidence type="ECO:0000313" key="3">
    <source>
        <dbReference type="EMBL" id="NKY23637.1"/>
    </source>
</evidence>
<dbReference type="EMBL" id="JAAXOX010000007">
    <property type="protein sequence ID" value="NKY23637.1"/>
    <property type="molecule type" value="Genomic_DNA"/>
</dbReference>
<reference evidence="3 4" key="1">
    <citation type="submission" date="2020-04" db="EMBL/GenBank/DDBJ databases">
        <title>MicrobeNet Type strains.</title>
        <authorList>
            <person name="Nicholson A.C."/>
        </authorList>
    </citation>
    <scope>NUCLEOTIDE SEQUENCE [LARGE SCALE GENOMIC DNA]</scope>
    <source>
        <strain evidence="3 4">ATCC BAA-788</strain>
    </source>
</reference>
<dbReference type="SMART" id="SM00422">
    <property type="entry name" value="HTH_MERR"/>
    <property type="match status" value="1"/>
</dbReference>
<gene>
    <name evidence="3" type="ORF">HGA03_13270</name>
</gene>
<dbReference type="InterPro" id="IPR047057">
    <property type="entry name" value="MerR_fam"/>
</dbReference>
<feature type="domain" description="HTH merR-type" evidence="2">
    <location>
        <begin position="15"/>
        <end position="84"/>
    </location>
</feature>
<evidence type="ECO:0000259" key="2">
    <source>
        <dbReference type="PROSITE" id="PS50937"/>
    </source>
</evidence>
<keyword evidence="4" id="KW-1185">Reference proteome</keyword>
<comment type="caution">
    <text evidence="3">The sequence shown here is derived from an EMBL/GenBank/DDBJ whole genome shotgun (WGS) entry which is preliminary data.</text>
</comment>
<accession>A0A7X6KWP2</accession>
<dbReference type="Pfam" id="PF13411">
    <property type="entry name" value="MerR_1"/>
    <property type="match status" value="1"/>
</dbReference>
<sequence>MQNGDEPDALPEGATLTPAAVARRLGVAAATLRTWDRRYGLGPSEHTAGAHRRYTAADLERLTAMRSLTLGGVAPAEAARLARSGATGRHLAVVPDPSPAVEPGDGPVPLPEQEPVAATPTEVVDAALRGDSAAMRALLTPGEDLARWWSDLIVPARAGVAARTVLARPGDEPDEVIVAAALAALRDRFSRVPRHPSRRRVVLLFAPPGESRPLELHVLAAALADHGLDARVVAGPAGRTRLGEIVTMTSPSAAVVMSEREDPDLSVIEALSAQHPELLQFVMVPDAAAGLVPLSHRVQRVRSFAGVLHEVVAVAEGAAGGVR</sequence>
<protein>
    <submittedName>
        <fullName evidence="3">MerR family transcriptional regulator</fullName>
    </submittedName>
</protein>
<dbReference type="AlphaFoldDB" id="A0A7X6KWP2"/>
<dbReference type="PANTHER" id="PTHR30204:SF97">
    <property type="entry name" value="MERR FAMILY REGULATORY PROTEIN"/>
    <property type="match status" value="1"/>
</dbReference>
<evidence type="ECO:0000313" key="4">
    <source>
        <dbReference type="Proteomes" id="UP000581206"/>
    </source>
</evidence>
<dbReference type="PROSITE" id="PS50937">
    <property type="entry name" value="HTH_MERR_2"/>
    <property type="match status" value="1"/>
</dbReference>
<name>A0A7X6KWP2_9CELL</name>
<dbReference type="GO" id="GO:0003677">
    <property type="term" value="F:DNA binding"/>
    <property type="evidence" value="ECO:0007669"/>
    <property type="project" value="UniProtKB-KW"/>
</dbReference>
<organism evidence="3 4">
    <name type="scientific">Cellulomonas denverensis</name>
    <dbReference type="NCBI Taxonomy" id="264297"/>
    <lineage>
        <taxon>Bacteria</taxon>
        <taxon>Bacillati</taxon>
        <taxon>Actinomycetota</taxon>
        <taxon>Actinomycetes</taxon>
        <taxon>Micrococcales</taxon>
        <taxon>Cellulomonadaceae</taxon>
        <taxon>Cellulomonas</taxon>
    </lineage>
</organism>
<proteinExistence type="predicted"/>
<keyword evidence="1" id="KW-0238">DNA-binding</keyword>
<dbReference type="Gene3D" id="1.10.1660.10">
    <property type="match status" value="1"/>
</dbReference>
<dbReference type="CDD" id="cd01104">
    <property type="entry name" value="HTH_MlrA-CarA"/>
    <property type="match status" value="1"/>
</dbReference>
<dbReference type="InterPro" id="IPR000551">
    <property type="entry name" value="MerR-type_HTH_dom"/>
</dbReference>